<dbReference type="Proteomes" id="UP000033750">
    <property type="component" value="Unassembled WGS sequence"/>
</dbReference>
<dbReference type="RefSeq" id="WP_046096935.1">
    <property type="nucleotide sequence ID" value="NZ_JZXN01000016.1"/>
</dbReference>
<sequence>MRENKYQPIENTKNIEIVQNSKNLNIASNSDAKYRDPNGILNPSTMKVIKKEKFLHTLLLSFAFTILIIASILMILICLQIGVFSETNYVGYKILLGFIIFLSFTFGTKNLIQKIAWKKTQINLRENARDGNYIGNEVIFEKTYRSIVLKNVNLLWTNIFLITYVGIFALIIYGLYSSGTWILGKENSAFFLSINWINILDNAFGNTILVCSLCGISLAGCVIFYTVIALYDKKRINDLDNILGERAIEISSKINTDKKNLNKMWMKIYFVCVLLTILLPIILLVIMFWKKIIKIKK</sequence>
<feature type="transmembrane region" description="Helical" evidence="1">
    <location>
        <begin position="268"/>
        <end position="289"/>
    </location>
</feature>
<organism evidence="2 3">
    <name type="scientific">Mycoplasmopsis meleagridis ATCC 25294</name>
    <dbReference type="NCBI Taxonomy" id="1264554"/>
    <lineage>
        <taxon>Bacteria</taxon>
        <taxon>Bacillati</taxon>
        <taxon>Mycoplasmatota</taxon>
        <taxon>Mycoplasmoidales</taxon>
        <taxon>Metamycoplasmataceae</taxon>
        <taxon>Mycoplasmopsis</taxon>
    </lineage>
</organism>
<comment type="caution">
    <text evidence="2">The sequence shown here is derived from an EMBL/GenBank/DDBJ whole genome shotgun (WGS) entry which is preliminary data.</text>
</comment>
<dbReference type="AlphaFoldDB" id="A0A0F5H0V6"/>
<protein>
    <submittedName>
        <fullName evidence="2">Uncharacterized protein</fullName>
    </submittedName>
</protein>
<keyword evidence="3" id="KW-1185">Reference proteome</keyword>
<dbReference type="InterPro" id="IPR059214">
    <property type="entry name" value="MSC_0882-like"/>
</dbReference>
<feature type="transmembrane region" description="Helical" evidence="1">
    <location>
        <begin position="207"/>
        <end position="231"/>
    </location>
</feature>
<feature type="transmembrane region" description="Helical" evidence="1">
    <location>
        <begin position="54"/>
        <end position="83"/>
    </location>
</feature>
<name>A0A0F5H0V6_9BACT</name>
<dbReference type="EMBL" id="JZXN01000016">
    <property type="protein sequence ID" value="KKB26838.1"/>
    <property type="molecule type" value="Genomic_DNA"/>
</dbReference>
<keyword evidence="1" id="KW-1133">Transmembrane helix</keyword>
<proteinExistence type="predicted"/>
<accession>A0A0F5H0V6</accession>
<keyword evidence="1" id="KW-0812">Transmembrane</keyword>
<reference evidence="2 3" key="1">
    <citation type="submission" date="2015-03" db="EMBL/GenBank/DDBJ databases">
        <title>Genome sequence of Mycoplasma meleagridis strain ATCC 25294.</title>
        <authorList>
            <person name="Yacoub E."/>
            <person name="Blanchard A."/>
            <person name="Sirand-Pugnet P."/>
            <person name="Mardassi B.B.A."/>
        </authorList>
    </citation>
    <scope>NUCLEOTIDE SEQUENCE [LARGE SCALE GENOMIC DNA]</scope>
    <source>
        <strain evidence="2 3">ATCC 25294</strain>
    </source>
</reference>
<dbReference type="STRING" id="29561.MM26B8_00160"/>
<evidence type="ECO:0000313" key="2">
    <source>
        <dbReference type="EMBL" id="KKB26838.1"/>
    </source>
</evidence>
<evidence type="ECO:0000256" key="1">
    <source>
        <dbReference type="SAM" id="Phobius"/>
    </source>
</evidence>
<dbReference type="OrthoDB" id="398791at2"/>
<evidence type="ECO:0000313" key="3">
    <source>
        <dbReference type="Proteomes" id="UP000033750"/>
    </source>
</evidence>
<gene>
    <name evidence="2" type="ORF">MMELEA_05210</name>
</gene>
<dbReference type="PATRIC" id="fig|1264554.4.peg.465"/>
<dbReference type="NCBIfam" id="NF045846">
    <property type="entry name" value="MSC0882_dom"/>
    <property type="match status" value="1"/>
</dbReference>
<feature type="transmembrane region" description="Helical" evidence="1">
    <location>
        <begin position="154"/>
        <end position="176"/>
    </location>
</feature>
<feature type="transmembrane region" description="Helical" evidence="1">
    <location>
        <begin position="89"/>
        <end position="112"/>
    </location>
</feature>
<keyword evidence="1" id="KW-0472">Membrane</keyword>